<feature type="transmembrane region" description="Helical" evidence="6">
    <location>
        <begin position="206"/>
        <end position="226"/>
    </location>
</feature>
<evidence type="ECO:0000256" key="3">
    <source>
        <dbReference type="ARBA" id="ARBA00022692"/>
    </source>
</evidence>
<proteinExistence type="predicted"/>
<dbReference type="Pfam" id="PF07782">
    <property type="entry name" value="DC_STAMP"/>
    <property type="match status" value="1"/>
</dbReference>
<feature type="transmembrane region" description="Helical" evidence="6">
    <location>
        <begin position="272"/>
        <end position="291"/>
    </location>
</feature>
<keyword evidence="5 6" id="KW-0472">Membrane</keyword>
<name>A0A1S3IFY8_LINAN</name>
<dbReference type="PANTHER" id="PTHR21041:SF9">
    <property type="entry name" value="DENDRITIC CELL-SPECIFIC TRANSMEMBRANE PROTEIN-LIKE DOMAIN-CONTAINING PROTEIN"/>
    <property type="match status" value="1"/>
</dbReference>
<evidence type="ECO:0000313" key="9">
    <source>
        <dbReference type="RefSeq" id="XP_013397132.1"/>
    </source>
</evidence>
<protein>
    <submittedName>
        <fullName evidence="9">DC-STAMP domain-containing protein 2</fullName>
    </submittedName>
</protein>
<feature type="transmembrane region" description="Helical" evidence="6">
    <location>
        <begin position="678"/>
        <end position="698"/>
    </location>
</feature>
<feature type="transmembrane region" description="Helical" evidence="6">
    <location>
        <begin position="495"/>
        <end position="522"/>
    </location>
</feature>
<evidence type="ECO:0000256" key="4">
    <source>
        <dbReference type="ARBA" id="ARBA00022989"/>
    </source>
</evidence>
<dbReference type="Pfam" id="PF26039">
    <property type="entry name" value="Dcst2"/>
    <property type="match status" value="1"/>
</dbReference>
<dbReference type="GeneID" id="106163951"/>
<evidence type="ECO:0000256" key="5">
    <source>
        <dbReference type="ARBA" id="ARBA00023136"/>
    </source>
</evidence>
<dbReference type="Gene3D" id="2.30.30.40">
    <property type="entry name" value="SH3 Domains"/>
    <property type="match status" value="1"/>
</dbReference>
<feature type="domain" description="SH3" evidence="7">
    <location>
        <begin position="3"/>
        <end position="60"/>
    </location>
</feature>
<dbReference type="AlphaFoldDB" id="A0A1S3IFY8"/>
<reference evidence="9" key="1">
    <citation type="submission" date="2025-08" db="UniProtKB">
        <authorList>
            <consortium name="RefSeq"/>
        </authorList>
    </citation>
    <scope>IDENTIFICATION</scope>
    <source>
        <tissue evidence="9">Gonads</tissue>
    </source>
</reference>
<dbReference type="InterPro" id="IPR058842">
    <property type="entry name" value="DCST1_C"/>
</dbReference>
<evidence type="ECO:0000256" key="2">
    <source>
        <dbReference type="ARBA" id="ARBA00022443"/>
    </source>
</evidence>
<evidence type="ECO:0000256" key="6">
    <source>
        <dbReference type="SAM" id="Phobius"/>
    </source>
</evidence>
<dbReference type="RefSeq" id="XP_013397132.1">
    <property type="nucleotide sequence ID" value="XM_013541678.2"/>
</dbReference>
<keyword evidence="2" id="KW-0728">SH3 domain</keyword>
<dbReference type="InterPro" id="IPR051856">
    <property type="entry name" value="CSR-E3_Ligase_Protein"/>
</dbReference>
<dbReference type="InterPro" id="IPR001452">
    <property type="entry name" value="SH3_domain"/>
</dbReference>
<evidence type="ECO:0000313" key="8">
    <source>
        <dbReference type="Proteomes" id="UP000085678"/>
    </source>
</evidence>
<keyword evidence="3 6" id="KW-0812">Transmembrane</keyword>
<sequence length="839" mass="92267">MNKLYKVVHPYHPEHDGDLRLQLGETLVDVTLLDNGWAMGRQHGTTTVGTFPYAYISPLQQDGSPQDVRAYVKMSHDSKAPKLPVKGSAKQIALKFGRQLSHSLPNLGSVQEHAGEVHLPLTGKKAITPQYPSGTSDYVSDDDMDGDTEPYLGPRMSIPNGLEKHSKSVSSLLLSKLSESAEVLNETKKKLFQSDRGEYKKLKSTCGAVCGVLLGVALFLGCHYGIGYDVITAAVISGISAIIMAAGFAASVHCRCIAALMIPNLCTGKGRAAILSVIMTLLLIGPVTNIFTNAQEASASMSCSADLAYNQSKVIQGLLKKPIEAVIDQMKMTAQTLQGIADQVRSGFSPVEDGLTVVKGGLTEGSEALGAAVQKCKELLNTAYTECNNGINKVYQDCRAKLSIASGVCEVVNVGQLCTPLNTNTVNRVCESPKVVDQAINIAIGKTKEALDDFQNFFVFDVAFGNILSASANTSKTVTDIHEAVKAEFKASTNWIMQVVHILGVLFSFSVLLLFFQSYFYLKQYLKKDKYDNIYITHKFKYLDEKRKTQGKETILPLKKREKKYLTDTTSLWFSPAEKSQLFVGLVSVLIHAIMAGTVCFFDYALYWLLSVISKHGNVDFEVSGKQEVNFSIEGHGILAHFFRTFIQGFQSNNNYNSSVSTTVCLPEASAPKLGIDIAILVIYIIAILLVFLQAYALRIRHKIVAYFYPERELSRIIYLYNQTMHKRKGILKALADKLKRDNKTDISKKNISITETLAVKIPCLKTIFQVTGVKKTLCISCATGEARGDMYKCPTVRCPGVYCRECYVDLKQGCPICDKMLIADEVVHPDDLEIVVSP</sequence>
<dbReference type="GO" id="GO:0016020">
    <property type="term" value="C:membrane"/>
    <property type="evidence" value="ECO:0007669"/>
    <property type="project" value="UniProtKB-SubCell"/>
</dbReference>
<evidence type="ECO:0000259" key="7">
    <source>
        <dbReference type="SMART" id="SM00326"/>
    </source>
</evidence>
<dbReference type="SMART" id="SM00326">
    <property type="entry name" value="SH3"/>
    <property type="match status" value="1"/>
</dbReference>
<dbReference type="PANTHER" id="PTHR21041">
    <property type="entry name" value="DENDRITIC CELL-SPECIFIC TRANSMEMBRANE PROTEIN"/>
    <property type="match status" value="1"/>
</dbReference>
<dbReference type="Proteomes" id="UP000085678">
    <property type="component" value="Unplaced"/>
</dbReference>
<feature type="transmembrane region" description="Helical" evidence="6">
    <location>
        <begin position="582"/>
        <end position="610"/>
    </location>
</feature>
<keyword evidence="4 6" id="KW-1133">Transmembrane helix</keyword>
<evidence type="ECO:0000256" key="1">
    <source>
        <dbReference type="ARBA" id="ARBA00004141"/>
    </source>
</evidence>
<comment type="subcellular location">
    <subcellularLocation>
        <location evidence="1">Membrane</location>
        <topology evidence="1">Multi-pass membrane protein</topology>
    </subcellularLocation>
</comment>
<keyword evidence="8" id="KW-1185">Reference proteome</keyword>
<accession>A0A1S3IFY8</accession>
<organism evidence="8 9">
    <name type="scientific">Lingula anatina</name>
    <name type="common">Brachiopod</name>
    <name type="synonym">Lingula unguis</name>
    <dbReference type="NCBI Taxonomy" id="7574"/>
    <lineage>
        <taxon>Eukaryota</taxon>
        <taxon>Metazoa</taxon>
        <taxon>Spiralia</taxon>
        <taxon>Lophotrochozoa</taxon>
        <taxon>Brachiopoda</taxon>
        <taxon>Linguliformea</taxon>
        <taxon>Lingulata</taxon>
        <taxon>Lingulida</taxon>
        <taxon>Linguloidea</taxon>
        <taxon>Lingulidae</taxon>
        <taxon>Lingula</taxon>
    </lineage>
</organism>
<dbReference type="SUPFAM" id="SSF50044">
    <property type="entry name" value="SH3-domain"/>
    <property type="match status" value="1"/>
</dbReference>
<dbReference type="InterPro" id="IPR012858">
    <property type="entry name" value="DC_STAMP-like"/>
</dbReference>
<dbReference type="OrthoDB" id="5985669at2759"/>
<dbReference type="InterPro" id="IPR036028">
    <property type="entry name" value="SH3-like_dom_sf"/>
</dbReference>
<gene>
    <name evidence="9" type="primary">LOC106163951</name>
</gene>
<feature type="transmembrane region" description="Helical" evidence="6">
    <location>
        <begin position="232"/>
        <end position="252"/>
    </location>
</feature>
<dbReference type="InParanoid" id="A0A1S3IFY8"/>
<dbReference type="Pfam" id="PF26037">
    <property type="entry name" value="zf-RING_DCST1_C"/>
    <property type="match status" value="1"/>
</dbReference>
<dbReference type="KEGG" id="lak:106163951"/>